<dbReference type="Pfam" id="PF05960">
    <property type="entry name" value="DUF885"/>
    <property type="match status" value="1"/>
</dbReference>
<evidence type="ECO:0000313" key="3">
    <source>
        <dbReference type="Proteomes" id="UP000504752"/>
    </source>
</evidence>
<dbReference type="RefSeq" id="WP_159522436.1">
    <property type="nucleotide sequence ID" value="NZ_CP053642.1"/>
</dbReference>
<dbReference type="Proteomes" id="UP000504752">
    <property type="component" value="Chromosome"/>
</dbReference>
<feature type="compositionally biased region" description="Low complexity" evidence="1">
    <location>
        <begin position="10"/>
        <end position="21"/>
    </location>
</feature>
<accession>A0A6M8B0F4</accession>
<feature type="region of interest" description="Disordered" evidence="1">
    <location>
        <begin position="1"/>
        <end position="21"/>
    </location>
</feature>
<name>A0A6M8B0F4_9ACTO</name>
<reference evidence="2 3" key="1">
    <citation type="submission" date="2020-05" db="EMBL/GenBank/DDBJ databases">
        <title>Actinomyces sp. zg-325.</title>
        <authorList>
            <person name="Yang C."/>
        </authorList>
    </citation>
    <scope>NUCLEOTIDE SEQUENCE [LARGE SCALE GENOMIC DNA]</scope>
    <source>
        <strain evidence="3">zg-325</strain>
    </source>
</reference>
<evidence type="ECO:0000313" key="2">
    <source>
        <dbReference type="EMBL" id="QKD80419.1"/>
    </source>
</evidence>
<organism evidence="2 3">
    <name type="scientific">Actinomyces marmotae</name>
    <dbReference type="NCBI Taxonomy" id="2737173"/>
    <lineage>
        <taxon>Bacteria</taxon>
        <taxon>Bacillati</taxon>
        <taxon>Actinomycetota</taxon>
        <taxon>Actinomycetes</taxon>
        <taxon>Actinomycetales</taxon>
        <taxon>Actinomycetaceae</taxon>
        <taxon>Actinomyces</taxon>
    </lineage>
</organism>
<dbReference type="KEGG" id="amam:HPC72_09540"/>
<dbReference type="PANTHER" id="PTHR33361">
    <property type="entry name" value="GLR0591 PROTEIN"/>
    <property type="match status" value="1"/>
</dbReference>
<sequence>MTDPRAPHGTPARPTSPRTPTAVDAVAERHVERLAALSPEFALYSGLPGRGGALDDYSPAGFSALADLRAQTRAALDAATPVDDVDRVTIAAMRERFGVEDESHEAGEDLRALNNIASPIQTIRDTFDNHPMATTGDWEDFASALRAVPGALAGHRESLRVAAARGLAPAARQVRACIKQAQDQAGEASSSFTALIEGARLADGGALPATLTADLRAAAREARAAYAEAARWLADDVFPLATGDDAVDRERYERFSRQFLGARIDLDGTYEWGRERLAAIDSEQRAIAASLYGPGTTVAEALERLGADASRQVRGTAALRAWMQETSDAAISALDGTQFDIPAPLRSLECRIAPSSTGGIYYTAPSDDFSRPGRMWWSVPAGTEDFATWQERTTVFHEGVPGHHLQIGMQTLLRDELNSWRRHGCWVSGHGEGWALYAERLMADLGFQEDPADRMGMLDSQRLRAARVVLDIGVHLRKERPAELAALPGVGEGHWDASSAWAFLRANAAMGESFLRFELDRYLGWPGQAPSYAVGQRLWEEARDASLAAARAAGADDSLKAFHARALRLGSVGLDVMREALAA</sequence>
<dbReference type="InterPro" id="IPR010281">
    <property type="entry name" value="DUF885"/>
</dbReference>
<gene>
    <name evidence="2" type="ORF">HPC72_09540</name>
</gene>
<protein>
    <submittedName>
        <fullName evidence="2">DUF885 domain-containing protein</fullName>
    </submittedName>
</protein>
<evidence type="ECO:0000256" key="1">
    <source>
        <dbReference type="SAM" id="MobiDB-lite"/>
    </source>
</evidence>
<proteinExistence type="predicted"/>
<dbReference type="PANTHER" id="PTHR33361:SF2">
    <property type="entry name" value="DUF885 DOMAIN-CONTAINING PROTEIN"/>
    <property type="match status" value="1"/>
</dbReference>
<dbReference type="AlphaFoldDB" id="A0A6M8B0F4"/>
<keyword evidence="3" id="KW-1185">Reference proteome</keyword>
<dbReference type="EMBL" id="CP053642">
    <property type="protein sequence ID" value="QKD80419.1"/>
    <property type="molecule type" value="Genomic_DNA"/>
</dbReference>